<dbReference type="EC" id="2.3.1.225" evidence="8"/>
<dbReference type="InterPro" id="IPR039859">
    <property type="entry name" value="PFA4/ZDH16/20/ERF2-like"/>
</dbReference>
<dbReference type="AlphaFoldDB" id="A0AA88XHA7"/>
<comment type="similarity">
    <text evidence="2 8">Belongs to the DHHC palmitoyltransferase family.</text>
</comment>
<dbReference type="GO" id="GO:0019706">
    <property type="term" value="F:protein-cysteine S-palmitoyltransferase activity"/>
    <property type="evidence" value="ECO:0007669"/>
    <property type="project" value="UniProtKB-EC"/>
</dbReference>
<accession>A0AA88XHA7</accession>
<keyword evidence="5 8" id="KW-1133">Transmembrane helix</keyword>
<evidence type="ECO:0000259" key="10">
    <source>
        <dbReference type="Pfam" id="PF01529"/>
    </source>
</evidence>
<feature type="region of interest" description="Disordered" evidence="9">
    <location>
        <begin position="141"/>
        <end position="162"/>
    </location>
</feature>
<evidence type="ECO:0000313" key="12">
    <source>
        <dbReference type="Proteomes" id="UP001188597"/>
    </source>
</evidence>
<dbReference type="Pfam" id="PF01529">
    <property type="entry name" value="DHHC"/>
    <property type="match status" value="1"/>
</dbReference>
<proteinExistence type="inferred from homology"/>
<evidence type="ECO:0000256" key="7">
    <source>
        <dbReference type="ARBA" id="ARBA00023315"/>
    </source>
</evidence>
<feature type="domain" description="Palmitoyltransferase DHHC" evidence="10">
    <location>
        <begin position="171"/>
        <end position="294"/>
    </location>
</feature>
<dbReference type="PANTHER" id="PTHR12246">
    <property type="entry name" value="PALMITOYLTRANSFERASE ZDHHC16"/>
    <property type="match status" value="1"/>
</dbReference>
<keyword evidence="7 8" id="KW-0012">Acyltransferase</keyword>
<comment type="caution">
    <text evidence="11">The sequence shown here is derived from an EMBL/GenBank/DDBJ whole genome shotgun (WGS) entry which is preliminary data.</text>
</comment>
<feature type="transmembrane region" description="Helical" evidence="8">
    <location>
        <begin position="74"/>
        <end position="92"/>
    </location>
</feature>
<evidence type="ECO:0000313" key="11">
    <source>
        <dbReference type="EMBL" id="KAK3038765.1"/>
    </source>
</evidence>
<name>A0AA88XHA7_9ASTE</name>
<dbReference type="EMBL" id="JAVXUP010000089">
    <property type="protein sequence ID" value="KAK3038765.1"/>
    <property type="molecule type" value="Genomic_DNA"/>
</dbReference>
<keyword evidence="4 8" id="KW-0812">Transmembrane</keyword>
<evidence type="ECO:0000256" key="8">
    <source>
        <dbReference type="RuleBase" id="RU079119"/>
    </source>
</evidence>
<evidence type="ECO:0000256" key="6">
    <source>
        <dbReference type="ARBA" id="ARBA00023136"/>
    </source>
</evidence>
<dbReference type="Proteomes" id="UP001188597">
    <property type="component" value="Unassembled WGS sequence"/>
</dbReference>
<reference evidence="11" key="1">
    <citation type="submission" date="2022-12" db="EMBL/GenBank/DDBJ databases">
        <title>Draft genome assemblies for two species of Escallonia (Escalloniales).</title>
        <authorList>
            <person name="Chanderbali A."/>
            <person name="Dervinis C."/>
            <person name="Anghel I."/>
            <person name="Soltis D."/>
            <person name="Soltis P."/>
            <person name="Zapata F."/>
        </authorList>
    </citation>
    <scope>NUCLEOTIDE SEQUENCE</scope>
    <source>
        <strain evidence="11">UCBG64.0493</strain>
        <tissue evidence="11">Leaf</tissue>
    </source>
</reference>
<dbReference type="InterPro" id="IPR001594">
    <property type="entry name" value="Palmitoyltrfase_DHHC"/>
</dbReference>
<comment type="subcellular location">
    <subcellularLocation>
        <location evidence="1">Endomembrane system</location>
        <topology evidence="1">Multi-pass membrane protein</topology>
    </subcellularLocation>
</comment>
<comment type="catalytic activity">
    <reaction evidence="8">
        <text>L-cysteinyl-[protein] + hexadecanoyl-CoA = S-hexadecanoyl-L-cysteinyl-[protein] + CoA</text>
        <dbReference type="Rhea" id="RHEA:36683"/>
        <dbReference type="Rhea" id="RHEA-COMP:10131"/>
        <dbReference type="Rhea" id="RHEA-COMP:11032"/>
        <dbReference type="ChEBI" id="CHEBI:29950"/>
        <dbReference type="ChEBI" id="CHEBI:57287"/>
        <dbReference type="ChEBI" id="CHEBI:57379"/>
        <dbReference type="ChEBI" id="CHEBI:74151"/>
        <dbReference type="EC" id="2.3.1.225"/>
    </reaction>
</comment>
<gene>
    <name evidence="11" type="ORF">RJ639_027352</name>
</gene>
<feature type="transmembrane region" description="Helical" evidence="8">
    <location>
        <begin position="12"/>
        <end position="34"/>
    </location>
</feature>
<comment type="domain">
    <text evidence="8">The DHHC domain is required for palmitoyltransferase activity.</text>
</comment>
<feature type="compositionally biased region" description="Polar residues" evidence="9">
    <location>
        <begin position="147"/>
        <end position="159"/>
    </location>
</feature>
<sequence>MDLNMFRCCSGLRLLGYLIVVLVAAIVAVSYYAVVVVTWGPHLLDGGSQWSFEYDTWQAIQIAGKGRHGERFRIILWTCVLIIVQSFYPSFIPEIWKLTTFIVLVLLKARLKMFSILQLALLTWSYFMVVVQDPGSVPENWKPSVEEGSSLTASETWPSSDGLERRPAVGYCSHCQNGKPPRCHHCSVCQRCVLKMDHHCIWVVNCVGARNYKFFLLFVFYTFLETTMDTLALLPCFIKFFREAKHHSISPSNLAITFLAFVLNLAFALSLLCFVIMHLSLLSSNTTSVEVHEKKKAVRWKYDMGRKKNFEQVFGCRKALWFFPLFSKEDLEKIPALHGLDFPTLTEVSTTSFSRSVLTAIPNTCPVELCHHWTGSAATTFVSAGRRVGFGQFTFRWAVVDGDEG</sequence>
<evidence type="ECO:0000256" key="2">
    <source>
        <dbReference type="ARBA" id="ARBA00008574"/>
    </source>
</evidence>
<keyword evidence="6 8" id="KW-0472">Membrane</keyword>
<evidence type="ECO:0000256" key="5">
    <source>
        <dbReference type="ARBA" id="ARBA00022989"/>
    </source>
</evidence>
<feature type="transmembrane region" description="Helical" evidence="8">
    <location>
        <begin position="113"/>
        <end position="131"/>
    </location>
</feature>
<dbReference type="GO" id="GO:0012505">
    <property type="term" value="C:endomembrane system"/>
    <property type="evidence" value="ECO:0007669"/>
    <property type="project" value="UniProtKB-SubCell"/>
</dbReference>
<evidence type="ECO:0000256" key="9">
    <source>
        <dbReference type="SAM" id="MobiDB-lite"/>
    </source>
</evidence>
<organism evidence="11 12">
    <name type="scientific">Escallonia herrerae</name>
    <dbReference type="NCBI Taxonomy" id="1293975"/>
    <lineage>
        <taxon>Eukaryota</taxon>
        <taxon>Viridiplantae</taxon>
        <taxon>Streptophyta</taxon>
        <taxon>Embryophyta</taxon>
        <taxon>Tracheophyta</taxon>
        <taxon>Spermatophyta</taxon>
        <taxon>Magnoliopsida</taxon>
        <taxon>eudicotyledons</taxon>
        <taxon>Gunneridae</taxon>
        <taxon>Pentapetalae</taxon>
        <taxon>asterids</taxon>
        <taxon>campanulids</taxon>
        <taxon>Escalloniales</taxon>
        <taxon>Escalloniaceae</taxon>
        <taxon>Escallonia</taxon>
    </lineage>
</organism>
<protein>
    <recommendedName>
        <fullName evidence="8">S-acyltransferase</fullName>
        <ecNumber evidence="8">2.3.1.225</ecNumber>
    </recommendedName>
    <alternativeName>
        <fullName evidence="8">Palmitoyltransferase</fullName>
    </alternativeName>
</protein>
<feature type="transmembrane region" description="Helical" evidence="8">
    <location>
        <begin position="253"/>
        <end position="279"/>
    </location>
</feature>
<keyword evidence="3 8" id="KW-0808">Transferase</keyword>
<evidence type="ECO:0000256" key="4">
    <source>
        <dbReference type="ARBA" id="ARBA00022692"/>
    </source>
</evidence>
<evidence type="ECO:0000256" key="3">
    <source>
        <dbReference type="ARBA" id="ARBA00022679"/>
    </source>
</evidence>
<keyword evidence="12" id="KW-1185">Reference proteome</keyword>
<dbReference type="PROSITE" id="PS50216">
    <property type="entry name" value="DHHC"/>
    <property type="match status" value="1"/>
</dbReference>
<feature type="transmembrane region" description="Helical" evidence="8">
    <location>
        <begin position="214"/>
        <end position="241"/>
    </location>
</feature>
<evidence type="ECO:0000256" key="1">
    <source>
        <dbReference type="ARBA" id="ARBA00004127"/>
    </source>
</evidence>